<keyword evidence="1" id="KW-0472">Membrane</keyword>
<dbReference type="Proteomes" id="UP000177135">
    <property type="component" value="Unassembled WGS sequence"/>
</dbReference>
<dbReference type="AlphaFoldDB" id="A0A1F5MZB3"/>
<evidence type="ECO:0000256" key="1">
    <source>
        <dbReference type="SAM" id="Phobius"/>
    </source>
</evidence>
<name>A0A1F5MZB3_9BACT</name>
<proteinExistence type="predicted"/>
<reference evidence="2 3" key="1">
    <citation type="journal article" date="2016" name="Nat. Commun.">
        <title>Thousands of microbial genomes shed light on interconnected biogeochemical processes in an aquifer system.</title>
        <authorList>
            <person name="Anantharaman K."/>
            <person name="Brown C.T."/>
            <person name="Hug L.A."/>
            <person name="Sharon I."/>
            <person name="Castelle C.J."/>
            <person name="Probst A.J."/>
            <person name="Thomas B.C."/>
            <person name="Singh A."/>
            <person name="Wilkins M.J."/>
            <person name="Karaoz U."/>
            <person name="Brodie E.L."/>
            <person name="Williams K.H."/>
            <person name="Hubbard S.S."/>
            <person name="Banfield J.F."/>
        </authorList>
    </citation>
    <scope>NUCLEOTIDE SEQUENCE [LARGE SCALE GENOMIC DNA]</scope>
</reference>
<dbReference type="PANTHER" id="PTHR47245">
    <property type="entry name" value="PEPTIDYLPROLYL ISOMERASE"/>
    <property type="match status" value="1"/>
</dbReference>
<comment type="caution">
    <text evidence="2">The sequence shown here is derived from an EMBL/GenBank/DDBJ whole genome shotgun (WGS) entry which is preliminary data.</text>
</comment>
<evidence type="ECO:0008006" key="4">
    <source>
        <dbReference type="Google" id="ProtNLM"/>
    </source>
</evidence>
<evidence type="ECO:0000313" key="3">
    <source>
        <dbReference type="Proteomes" id="UP000177135"/>
    </source>
</evidence>
<sequence length="207" mass="23299">MATEKFKLTPKGVAGKLSDFRSSKYFYLAIIIIGLALLVTYKKEWFIAATVNGAPISNFELLSRMNQQFRSQTLSQMVNEKIILDEAGKNNITILGTDVDSKIAEVEKNVGGPQVLDSMLAQQGQTRESIKNQIKIQLIIERLYANEATISAEEVDKFLEQNKDSLTATDSADQKKEAEDTLKQQKLSQIFNEKFQKLKDSAKIQIF</sequence>
<dbReference type="EMBL" id="MFEC01000035">
    <property type="protein sequence ID" value="OGE70736.1"/>
    <property type="molecule type" value="Genomic_DNA"/>
</dbReference>
<gene>
    <name evidence="2" type="ORF">A2617_03095</name>
</gene>
<keyword evidence="1" id="KW-0812">Transmembrane</keyword>
<dbReference type="Gene3D" id="1.10.4030.10">
    <property type="entry name" value="Porin chaperone SurA, peptide-binding domain"/>
    <property type="match status" value="1"/>
</dbReference>
<protein>
    <recommendedName>
        <fullName evidence="4">PpiC domain-containing protein</fullName>
    </recommendedName>
</protein>
<dbReference type="SUPFAM" id="SSF109998">
    <property type="entry name" value="Triger factor/SurA peptide-binding domain-like"/>
    <property type="match status" value="1"/>
</dbReference>
<accession>A0A1F5MZB3</accession>
<evidence type="ECO:0000313" key="2">
    <source>
        <dbReference type="EMBL" id="OGE70736.1"/>
    </source>
</evidence>
<dbReference type="Pfam" id="PF13624">
    <property type="entry name" value="SurA_N_3"/>
    <property type="match status" value="1"/>
</dbReference>
<feature type="transmembrane region" description="Helical" evidence="1">
    <location>
        <begin position="25"/>
        <end position="41"/>
    </location>
</feature>
<keyword evidence="1" id="KW-1133">Transmembrane helix</keyword>
<dbReference type="InterPro" id="IPR050245">
    <property type="entry name" value="PrsA_foldase"/>
</dbReference>
<dbReference type="InterPro" id="IPR027304">
    <property type="entry name" value="Trigger_fact/SurA_dom_sf"/>
</dbReference>
<organism evidence="2 3">
    <name type="scientific">Candidatus Daviesbacteria bacterium RIFOXYD1_FULL_41_10</name>
    <dbReference type="NCBI Taxonomy" id="1797801"/>
    <lineage>
        <taxon>Bacteria</taxon>
        <taxon>Candidatus Daviesiibacteriota</taxon>
    </lineage>
</organism>
<dbReference type="PANTHER" id="PTHR47245:SF2">
    <property type="entry name" value="PEPTIDYL-PROLYL CIS-TRANS ISOMERASE HP_0175-RELATED"/>
    <property type="match status" value="1"/>
</dbReference>